<protein>
    <submittedName>
        <fullName evidence="1">Uncharacterized protein</fullName>
    </submittedName>
</protein>
<dbReference type="EMBL" id="BRXS01000008">
    <property type="protein sequence ID" value="GLC28286.1"/>
    <property type="molecule type" value="Genomic_DNA"/>
</dbReference>
<accession>A0AA37V8X7</accession>
<comment type="caution">
    <text evidence="1">The sequence shown here is derived from an EMBL/GenBank/DDBJ whole genome shotgun (WGS) entry which is preliminary data.</text>
</comment>
<reference evidence="1" key="1">
    <citation type="submission" date="2022-08" db="EMBL/GenBank/DDBJ databases">
        <title>Draft genome sequencing of Roseisolibacter agri AW1220.</title>
        <authorList>
            <person name="Tobiishi Y."/>
            <person name="Tonouchi A."/>
        </authorList>
    </citation>
    <scope>NUCLEOTIDE SEQUENCE</scope>
    <source>
        <strain evidence="1">AW1220</strain>
    </source>
</reference>
<sequence>MRRQQYTVPGDPAYMKRVLALYTESPAAAAVGAMAARLGLGEVRLTAISPYLTYLVDAPLGREVETLAAYASVALETTTTVLALETLPPSRRAQAWAAGRSVNLTGHPRGGA</sequence>
<organism evidence="1 2">
    <name type="scientific">Roseisolibacter agri</name>
    <dbReference type="NCBI Taxonomy" id="2014610"/>
    <lineage>
        <taxon>Bacteria</taxon>
        <taxon>Pseudomonadati</taxon>
        <taxon>Gemmatimonadota</taxon>
        <taxon>Gemmatimonadia</taxon>
        <taxon>Gemmatimonadales</taxon>
        <taxon>Gemmatimonadaceae</taxon>
        <taxon>Roseisolibacter</taxon>
    </lineage>
</organism>
<name>A0AA37V8X7_9BACT</name>
<dbReference type="RefSeq" id="WP_284352685.1">
    <property type="nucleotide sequence ID" value="NZ_BRXS01000008.1"/>
</dbReference>
<proteinExistence type="predicted"/>
<gene>
    <name evidence="1" type="ORF">rosag_47990</name>
</gene>
<evidence type="ECO:0000313" key="2">
    <source>
        <dbReference type="Proteomes" id="UP001161325"/>
    </source>
</evidence>
<evidence type="ECO:0000313" key="1">
    <source>
        <dbReference type="EMBL" id="GLC28286.1"/>
    </source>
</evidence>
<keyword evidence="2" id="KW-1185">Reference proteome</keyword>
<dbReference type="AlphaFoldDB" id="A0AA37V8X7"/>
<dbReference type="Proteomes" id="UP001161325">
    <property type="component" value="Unassembled WGS sequence"/>
</dbReference>